<evidence type="ECO:0000313" key="1">
    <source>
        <dbReference type="EMBL" id="WUQ17108.1"/>
    </source>
</evidence>
<keyword evidence="2" id="KW-1185">Reference proteome</keyword>
<organism evidence="1 2">
    <name type="scientific">Streptomyces virginiae</name>
    <name type="common">Streptomyces cinnamonensis</name>
    <dbReference type="NCBI Taxonomy" id="1961"/>
    <lineage>
        <taxon>Bacteria</taxon>
        <taxon>Bacillati</taxon>
        <taxon>Actinomycetota</taxon>
        <taxon>Actinomycetes</taxon>
        <taxon>Kitasatosporales</taxon>
        <taxon>Streptomycetaceae</taxon>
        <taxon>Streptomyces</taxon>
    </lineage>
</organism>
<name>A0ABZ1TQK5_STRVG</name>
<sequence length="100" mass="10485">MESLRPGDPSEIGGYRLLARLGTGGMGEVLGCTEALQLRQVRGSNAVFEAVTSHPTDPTAAIQCPRGNLYVLTLTDTDQLTLETEGSQSTGAPTALARQP</sequence>
<accession>A0ABZ1TQK5</accession>
<dbReference type="Proteomes" id="UP001432039">
    <property type="component" value="Chromosome"/>
</dbReference>
<evidence type="ECO:0008006" key="3">
    <source>
        <dbReference type="Google" id="ProtNLM"/>
    </source>
</evidence>
<gene>
    <name evidence="1" type="ORF">OG517_40070</name>
</gene>
<proteinExistence type="predicted"/>
<protein>
    <recommendedName>
        <fullName evidence="3">Serine/threonine protein kinase</fullName>
    </recommendedName>
</protein>
<dbReference type="RefSeq" id="WP_328965337.1">
    <property type="nucleotide sequence ID" value="NZ_CP108090.1"/>
</dbReference>
<dbReference type="EMBL" id="CP108090">
    <property type="protein sequence ID" value="WUQ17108.1"/>
    <property type="molecule type" value="Genomic_DNA"/>
</dbReference>
<reference evidence="1" key="1">
    <citation type="submission" date="2022-10" db="EMBL/GenBank/DDBJ databases">
        <title>The complete genomes of actinobacterial strains from the NBC collection.</title>
        <authorList>
            <person name="Joergensen T.S."/>
            <person name="Alvarez Arevalo M."/>
            <person name="Sterndorff E.B."/>
            <person name="Faurdal D."/>
            <person name="Vuksanovic O."/>
            <person name="Mourched A.-S."/>
            <person name="Charusanti P."/>
            <person name="Shaw S."/>
            <person name="Blin K."/>
            <person name="Weber T."/>
        </authorList>
    </citation>
    <scope>NUCLEOTIDE SEQUENCE</scope>
    <source>
        <strain evidence="1">NBC_00248</strain>
    </source>
</reference>
<evidence type="ECO:0000313" key="2">
    <source>
        <dbReference type="Proteomes" id="UP001432039"/>
    </source>
</evidence>